<dbReference type="PANTHER" id="PTHR44137:SF16">
    <property type="entry name" value="OS03G0837400 PROTEIN"/>
    <property type="match status" value="1"/>
</dbReference>
<evidence type="ECO:0000259" key="2">
    <source>
        <dbReference type="PROSITE" id="PS50076"/>
    </source>
</evidence>
<dbReference type="AlphaFoldDB" id="A0A6I9RM49"/>
<dbReference type="InterPro" id="IPR001623">
    <property type="entry name" value="DnaJ_domain"/>
</dbReference>
<dbReference type="KEGG" id="egu:105050325"/>
<dbReference type="InterPro" id="IPR036869">
    <property type="entry name" value="J_dom_sf"/>
</dbReference>
<dbReference type="CDD" id="cd06257">
    <property type="entry name" value="DnaJ"/>
    <property type="match status" value="1"/>
</dbReference>
<organism evidence="3 4">
    <name type="scientific">Elaeis guineensis var. tenera</name>
    <name type="common">Oil palm</name>
    <dbReference type="NCBI Taxonomy" id="51953"/>
    <lineage>
        <taxon>Eukaryota</taxon>
        <taxon>Viridiplantae</taxon>
        <taxon>Streptophyta</taxon>
        <taxon>Embryophyta</taxon>
        <taxon>Tracheophyta</taxon>
        <taxon>Spermatophyta</taxon>
        <taxon>Magnoliopsida</taxon>
        <taxon>Liliopsida</taxon>
        <taxon>Arecaceae</taxon>
        <taxon>Arecoideae</taxon>
        <taxon>Cocoseae</taxon>
        <taxon>Elaeidinae</taxon>
        <taxon>Elaeis</taxon>
    </lineage>
</organism>
<dbReference type="Proteomes" id="UP000504607">
    <property type="component" value="Chromosome 1"/>
</dbReference>
<evidence type="ECO:0000256" key="1">
    <source>
        <dbReference type="SAM" id="MobiDB-lite"/>
    </source>
</evidence>
<dbReference type="PANTHER" id="PTHR44137">
    <property type="entry name" value="BNAC03G44070D PROTEIN"/>
    <property type="match status" value="1"/>
</dbReference>
<feature type="domain" description="J" evidence="2">
    <location>
        <begin position="65"/>
        <end position="121"/>
    </location>
</feature>
<dbReference type="SUPFAM" id="SSF46565">
    <property type="entry name" value="Chaperone J-domain"/>
    <property type="match status" value="1"/>
</dbReference>
<dbReference type="Pfam" id="PF00226">
    <property type="entry name" value="DnaJ"/>
    <property type="match status" value="1"/>
</dbReference>
<feature type="compositionally biased region" description="Low complexity" evidence="1">
    <location>
        <begin position="147"/>
        <end position="161"/>
    </location>
</feature>
<dbReference type="InParanoid" id="A0A6I9RM49"/>
<name>A0A6I9RM49_ELAGV</name>
<feature type="region of interest" description="Disordered" evidence="1">
    <location>
        <begin position="118"/>
        <end position="198"/>
    </location>
</feature>
<dbReference type="GO" id="GO:0005783">
    <property type="term" value="C:endoplasmic reticulum"/>
    <property type="evidence" value="ECO:0007669"/>
    <property type="project" value="UniProtKB-ARBA"/>
</dbReference>
<reference evidence="4" key="1">
    <citation type="submission" date="2025-08" db="UniProtKB">
        <authorList>
            <consortium name="RefSeq"/>
        </authorList>
    </citation>
    <scope>IDENTIFICATION</scope>
</reference>
<dbReference type="OrthoDB" id="10250354at2759"/>
<dbReference type="PROSITE" id="PS50076">
    <property type="entry name" value="DNAJ_2"/>
    <property type="match status" value="1"/>
</dbReference>
<dbReference type="Gene3D" id="1.10.287.110">
    <property type="entry name" value="DnaJ domain"/>
    <property type="match status" value="1"/>
</dbReference>
<proteinExistence type="predicted"/>
<feature type="compositionally biased region" description="Polar residues" evidence="1">
    <location>
        <begin position="167"/>
        <end position="194"/>
    </location>
</feature>
<keyword evidence="3" id="KW-1185">Reference proteome</keyword>
<dbReference type="PRINTS" id="PR00625">
    <property type="entry name" value="JDOMAIN"/>
</dbReference>
<dbReference type="RefSeq" id="XP_010928602.1">
    <property type="nucleotide sequence ID" value="XM_010930300.2"/>
</dbReference>
<evidence type="ECO:0000313" key="3">
    <source>
        <dbReference type="Proteomes" id="UP000504607"/>
    </source>
</evidence>
<accession>A0A6I9RM49</accession>
<dbReference type="GeneID" id="105050325"/>
<evidence type="ECO:0000313" key="4">
    <source>
        <dbReference type="RefSeq" id="XP_010928602.1"/>
    </source>
</evidence>
<sequence>MDRERAEKAMREAEEKFQSKDIERAKRMVLRAQKLFPSLPGLPQMLAAFNVHIAAASKDANGHTNWYAVLEVDPSDDIKTIKKQYKKLSLLTHPDKNRSSAAEGAFKLVVQAWEAISSNASSSEKGPTGASGSSSDSGVGDQHSWTSDAAGSSSRPSSAQSDPKPTRASSARSDPKTTWSSSTRWDPKNPSSKAEVTCPKCSRSCKSLDSGDLIIRCSYCNLFAVRGRRDSSVYLTFDEHGPGILGL</sequence>
<dbReference type="SMART" id="SM00271">
    <property type="entry name" value="DnaJ"/>
    <property type="match status" value="1"/>
</dbReference>
<gene>
    <name evidence="4" type="primary">LOC105050325</name>
</gene>
<feature type="compositionally biased region" description="Low complexity" evidence="1">
    <location>
        <begin position="126"/>
        <end position="140"/>
    </location>
</feature>
<protein>
    <submittedName>
        <fullName evidence="4">Uncharacterized protein LOC105050325</fullName>
    </submittedName>
</protein>